<feature type="transmembrane region" description="Helical" evidence="5">
    <location>
        <begin position="41"/>
        <end position="58"/>
    </location>
</feature>
<evidence type="ECO:0000256" key="4">
    <source>
        <dbReference type="ARBA" id="ARBA00023136"/>
    </source>
</evidence>
<evidence type="ECO:0000256" key="2">
    <source>
        <dbReference type="ARBA" id="ARBA00022692"/>
    </source>
</evidence>
<reference evidence="7 8" key="1">
    <citation type="submission" date="2019-06" db="EMBL/GenBank/DDBJ databases">
        <title>Sequencing the genomes of 1000 actinobacteria strains.</title>
        <authorList>
            <person name="Klenk H.-P."/>
        </authorList>
    </citation>
    <scope>NUCLEOTIDE SEQUENCE [LARGE SCALE GENOMIC DNA]</scope>
    <source>
        <strain evidence="7 8">DSM 24083</strain>
    </source>
</reference>
<feature type="domain" description="Integral membrane bound transporter" evidence="6">
    <location>
        <begin position="9"/>
        <end position="130"/>
    </location>
</feature>
<organism evidence="7 8">
    <name type="scientific">Enteractinococcus coprophilus</name>
    <dbReference type="NCBI Taxonomy" id="1027633"/>
    <lineage>
        <taxon>Bacteria</taxon>
        <taxon>Bacillati</taxon>
        <taxon>Actinomycetota</taxon>
        <taxon>Actinomycetes</taxon>
        <taxon>Micrococcales</taxon>
        <taxon>Micrococcaceae</taxon>
    </lineage>
</organism>
<dbReference type="EMBL" id="VFOU01000003">
    <property type="protein sequence ID" value="TQL71706.1"/>
    <property type="molecule type" value="Genomic_DNA"/>
</dbReference>
<evidence type="ECO:0000313" key="7">
    <source>
        <dbReference type="EMBL" id="TQL71706.1"/>
    </source>
</evidence>
<protein>
    <submittedName>
        <fullName evidence="7">Fusaric acid resistance family protein</fullName>
    </submittedName>
</protein>
<keyword evidence="8" id="KW-1185">Reference proteome</keyword>
<evidence type="ECO:0000256" key="5">
    <source>
        <dbReference type="SAM" id="Phobius"/>
    </source>
</evidence>
<dbReference type="AlphaFoldDB" id="A0A543AGR6"/>
<dbReference type="Pfam" id="PF13515">
    <property type="entry name" value="FUSC_2"/>
    <property type="match status" value="1"/>
</dbReference>
<keyword evidence="4 5" id="KW-0472">Membrane</keyword>
<feature type="transmembrane region" description="Helical" evidence="5">
    <location>
        <begin position="70"/>
        <end position="87"/>
    </location>
</feature>
<feature type="transmembrane region" description="Helical" evidence="5">
    <location>
        <begin position="117"/>
        <end position="135"/>
    </location>
</feature>
<comment type="subcellular location">
    <subcellularLocation>
        <location evidence="1">Membrane</location>
        <topology evidence="1">Multi-pass membrane protein</topology>
    </subcellularLocation>
</comment>
<accession>A0A543AGR6</accession>
<dbReference type="GO" id="GO:0016020">
    <property type="term" value="C:membrane"/>
    <property type="evidence" value="ECO:0007669"/>
    <property type="project" value="UniProtKB-SubCell"/>
</dbReference>
<keyword evidence="3 5" id="KW-1133">Transmembrane helix</keyword>
<evidence type="ECO:0000259" key="6">
    <source>
        <dbReference type="Pfam" id="PF13515"/>
    </source>
</evidence>
<dbReference type="InterPro" id="IPR049453">
    <property type="entry name" value="Memb_transporter_dom"/>
</dbReference>
<gene>
    <name evidence="7" type="ORF">FB556_2201</name>
</gene>
<proteinExistence type="predicted"/>
<keyword evidence="2 5" id="KW-0812">Transmembrane</keyword>
<evidence type="ECO:0000313" key="8">
    <source>
        <dbReference type="Proteomes" id="UP000319746"/>
    </source>
</evidence>
<comment type="caution">
    <text evidence="7">The sequence shown here is derived from an EMBL/GenBank/DDBJ whole genome shotgun (WGS) entry which is preliminary data.</text>
</comment>
<evidence type="ECO:0000256" key="3">
    <source>
        <dbReference type="ARBA" id="ARBA00022989"/>
    </source>
</evidence>
<evidence type="ECO:0000256" key="1">
    <source>
        <dbReference type="ARBA" id="ARBA00004141"/>
    </source>
</evidence>
<sequence>MQRAAAAVIAFMLARWIGDHPDVFFAPIAAIVSLNTDVGERGFNALKLLLGVVLGIVIGELTQLVVGNQVVALGIAALLAITVATVAGGSRLTIAQAAAAAVLTIAIAGEGNGWDRLVDALVGAGVALLFTQVLFPPNPLRLLRQAETDALSSLAQGLDAAAYAMRHDDAEAGRDALTQLRRTRDHLAEIHNVRQRSRRVTRHTLTRRGSTQPVVAENENAGFLDLLGDGTVMAVRLGLDGDHEQQQRLSQPLSVCARLVRNLAAGPGDRANRQQVVDEVPHLLELLHGLEVGGEDSAQTATRITRVLIYDMMRYAGVPAENARQVLEQVVTEAEIPDDGAQVSWFRTVSTGLADGAKSVASRFQRMLRRGPQDHDSQDLG</sequence>
<dbReference type="Proteomes" id="UP000319746">
    <property type="component" value="Unassembled WGS sequence"/>
</dbReference>
<name>A0A543AGR6_9MICC</name>